<reference evidence="2" key="1">
    <citation type="submission" date="2020-07" db="EMBL/GenBank/DDBJ databases">
        <title>Multicomponent nature underlies the extraordinary mechanical properties of spider dragline silk.</title>
        <authorList>
            <person name="Kono N."/>
            <person name="Nakamura H."/>
            <person name="Mori M."/>
            <person name="Yoshida Y."/>
            <person name="Ohtoshi R."/>
            <person name="Malay A.D."/>
            <person name="Moran D.A.P."/>
            <person name="Tomita M."/>
            <person name="Numata K."/>
            <person name="Arakawa K."/>
        </authorList>
    </citation>
    <scope>NUCLEOTIDE SEQUENCE</scope>
</reference>
<feature type="domain" description="DUF7041" evidence="1">
    <location>
        <begin position="19"/>
        <end position="101"/>
    </location>
</feature>
<proteinExistence type="predicted"/>
<dbReference type="EMBL" id="BMAO01015296">
    <property type="protein sequence ID" value="GFR00806.1"/>
    <property type="molecule type" value="Genomic_DNA"/>
</dbReference>
<dbReference type="AlphaFoldDB" id="A0A8X6L7Q9"/>
<evidence type="ECO:0000313" key="3">
    <source>
        <dbReference type="Proteomes" id="UP000887116"/>
    </source>
</evidence>
<dbReference type="PANTHER" id="PTHR33327:SF3">
    <property type="entry name" value="RNA-DIRECTED DNA POLYMERASE"/>
    <property type="match status" value="1"/>
</dbReference>
<dbReference type="PANTHER" id="PTHR33327">
    <property type="entry name" value="ENDONUCLEASE"/>
    <property type="match status" value="1"/>
</dbReference>
<dbReference type="Proteomes" id="UP000887116">
    <property type="component" value="Unassembled WGS sequence"/>
</dbReference>
<gene>
    <name evidence="2" type="primary">pol_3429</name>
    <name evidence="2" type="ORF">TNCT_604751</name>
</gene>
<evidence type="ECO:0000259" key="1">
    <source>
        <dbReference type="Pfam" id="PF23055"/>
    </source>
</evidence>
<keyword evidence="3" id="KW-1185">Reference proteome</keyword>
<evidence type="ECO:0000313" key="2">
    <source>
        <dbReference type="EMBL" id="GFR00806.1"/>
    </source>
</evidence>
<dbReference type="InterPro" id="IPR055469">
    <property type="entry name" value="DUF7041"/>
</dbReference>
<protein>
    <submittedName>
        <fullName evidence="2">Retrovirus-related Pol polyprotein from transposon 297</fullName>
    </submittedName>
</protein>
<accession>A0A8X6L7Q9</accession>
<sequence>MSKEESSPNANIARISVKVPPFWRANPEIWFSQMESQFVLAGITTEITKFHHVVSALQPEELGIVGDIILNPPEVKPYTALRTRFCSQYAETEEQRLRGLISGIQLGDRKPSRLLLEMRRKAGSRISEEMLKSPPNININIILII</sequence>
<dbReference type="OrthoDB" id="10048650at2759"/>
<name>A0A8X6L7Q9_TRICU</name>
<comment type="caution">
    <text evidence="2">The sequence shown here is derived from an EMBL/GenBank/DDBJ whole genome shotgun (WGS) entry which is preliminary data.</text>
</comment>
<dbReference type="Pfam" id="PF23055">
    <property type="entry name" value="DUF7041"/>
    <property type="match status" value="1"/>
</dbReference>
<organism evidence="2 3">
    <name type="scientific">Trichonephila clavata</name>
    <name type="common">Joro spider</name>
    <name type="synonym">Nephila clavata</name>
    <dbReference type="NCBI Taxonomy" id="2740835"/>
    <lineage>
        <taxon>Eukaryota</taxon>
        <taxon>Metazoa</taxon>
        <taxon>Ecdysozoa</taxon>
        <taxon>Arthropoda</taxon>
        <taxon>Chelicerata</taxon>
        <taxon>Arachnida</taxon>
        <taxon>Araneae</taxon>
        <taxon>Araneomorphae</taxon>
        <taxon>Entelegynae</taxon>
        <taxon>Araneoidea</taxon>
        <taxon>Nephilidae</taxon>
        <taxon>Trichonephila</taxon>
    </lineage>
</organism>